<evidence type="ECO:0000313" key="4">
    <source>
        <dbReference type="Proteomes" id="UP000291343"/>
    </source>
</evidence>
<evidence type="ECO:0000313" key="3">
    <source>
        <dbReference type="EMBL" id="RZF42358.1"/>
    </source>
</evidence>
<protein>
    <recommendedName>
        <fullName evidence="2">TLDc domain-containing protein</fullName>
    </recommendedName>
</protein>
<evidence type="ECO:0000256" key="1">
    <source>
        <dbReference type="SAM" id="MobiDB-lite"/>
    </source>
</evidence>
<dbReference type="PROSITE" id="PS51886">
    <property type="entry name" value="TLDC"/>
    <property type="match status" value="1"/>
</dbReference>
<name>A0A482XA69_LAOST</name>
<dbReference type="FunCoup" id="A0A482XA69">
    <property type="interactions" value="4"/>
</dbReference>
<accession>A0A482XA69</accession>
<comment type="caution">
    <text evidence="3">The sequence shown here is derived from an EMBL/GenBank/DDBJ whole genome shotgun (WGS) entry which is preliminary data.</text>
</comment>
<feature type="domain" description="TLDc" evidence="2">
    <location>
        <begin position="276"/>
        <end position="425"/>
    </location>
</feature>
<proteinExistence type="predicted"/>
<dbReference type="Proteomes" id="UP000291343">
    <property type="component" value="Unassembled WGS sequence"/>
</dbReference>
<gene>
    <name evidence="3" type="ORF">LSTR_LSTR004166</name>
</gene>
<organism evidence="3 4">
    <name type="scientific">Laodelphax striatellus</name>
    <name type="common">Small brown planthopper</name>
    <name type="synonym">Delphax striatella</name>
    <dbReference type="NCBI Taxonomy" id="195883"/>
    <lineage>
        <taxon>Eukaryota</taxon>
        <taxon>Metazoa</taxon>
        <taxon>Ecdysozoa</taxon>
        <taxon>Arthropoda</taxon>
        <taxon>Hexapoda</taxon>
        <taxon>Insecta</taxon>
        <taxon>Pterygota</taxon>
        <taxon>Neoptera</taxon>
        <taxon>Paraneoptera</taxon>
        <taxon>Hemiptera</taxon>
        <taxon>Auchenorrhyncha</taxon>
        <taxon>Fulgoroidea</taxon>
        <taxon>Delphacidae</taxon>
        <taxon>Criomorphinae</taxon>
        <taxon>Laodelphax</taxon>
    </lineage>
</organism>
<dbReference type="AlphaFoldDB" id="A0A482XA69"/>
<evidence type="ECO:0000259" key="2">
    <source>
        <dbReference type="PROSITE" id="PS51886"/>
    </source>
</evidence>
<keyword evidence="4" id="KW-1185">Reference proteome</keyword>
<dbReference type="PANTHER" id="PTHR23354">
    <property type="entry name" value="NUCLEOLAR PROTEIN 7/ESTROGEN RECEPTOR COACTIVATOR-RELATED"/>
    <property type="match status" value="1"/>
</dbReference>
<dbReference type="OrthoDB" id="289228at2759"/>
<dbReference type="PANTHER" id="PTHR23354:SF108">
    <property type="entry name" value="RE10231P"/>
    <property type="match status" value="1"/>
</dbReference>
<dbReference type="SMART" id="SM00584">
    <property type="entry name" value="TLDc"/>
    <property type="match status" value="1"/>
</dbReference>
<dbReference type="EMBL" id="QKKF02015211">
    <property type="protein sequence ID" value="RZF42358.1"/>
    <property type="molecule type" value="Genomic_DNA"/>
</dbReference>
<sequence>MGNSHSTSNSRGSAPKTTSNRLQVKAAELELSPTELLTKALTQKTSDEEGLPSGISCSTFNKYLFPHYPDLGIRLFNYIAGKPNSKITTCSNFKAQIEKLLSILSDDQQRQIYLVMFGDNQSISNEQFRNLLLVIYKIAMFHYPEGPQSCRQLFRTVQAVVEGAYHRKDELSIGYMKTWIERNTPRLINLLHRYVVHILGTSHVHFRDNFSCPRARSLPSLELELSTPVLEKDCSHFWESSSHPLLPVSQVWILASTLPTLYTKPSHELVQTHSASLLQATNHIAKFLDLNYPSHWALLYNSNQHGLGPNRFLHHVMNYKGPTLTFLRAEQDLEFCIGSTHEWHETQYYWGGEECTIIQILPNYHVLERGGKSMYLNFTIRGYPHGIKAGKDPRAPILEIDDSFALIQFCKVPYKLLSIEVWGCGTPKEREVQLDIRKWQVKEAEKQRDVKVKSCDWGNHPDRYLLELARTPSSNFG</sequence>
<feature type="region of interest" description="Disordered" evidence="1">
    <location>
        <begin position="1"/>
        <end position="20"/>
    </location>
</feature>
<reference evidence="3 4" key="1">
    <citation type="journal article" date="2017" name="Gigascience">
        <title>Genome sequence of the small brown planthopper, Laodelphax striatellus.</title>
        <authorList>
            <person name="Zhu J."/>
            <person name="Jiang F."/>
            <person name="Wang X."/>
            <person name="Yang P."/>
            <person name="Bao Y."/>
            <person name="Zhao W."/>
            <person name="Wang W."/>
            <person name="Lu H."/>
            <person name="Wang Q."/>
            <person name="Cui N."/>
            <person name="Li J."/>
            <person name="Chen X."/>
            <person name="Luo L."/>
            <person name="Yu J."/>
            <person name="Kang L."/>
            <person name="Cui F."/>
        </authorList>
    </citation>
    <scope>NUCLEOTIDE SEQUENCE [LARGE SCALE GENOMIC DNA]</scope>
    <source>
        <strain evidence="3">Lst14</strain>
    </source>
</reference>
<dbReference type="InParanoid" id="A0A482XA69"/>
<dbReference type="InterPro" id="IPR006571">
    <property type="entry name" value="TLDc_dom"/>
</dbReference>
<dbReference type="Pfam" id="PF07534">
    <property type="entry name" value="TLD"/>
    <property type="match status" value="1"/>
</dbReference>